<dbReference type="PANTHER" id="PTHR33884">
    <property type="entry name" value="UPF0410 PROTEIN YMGE"/>
    <property type="match status" value="1"/>
</dbReference>
<evidence type="ECO:0000313" key="9">
    <source>
        <dbReference type="Proteomes" id="UP001279642"/>
    </source>
</evidence>
<comment type="similarity">
    <text evidence="2">Belongs to the UPF0410 family.</text>
</comment>
<dbReference type="RefSeq" id="WP_320507160.1">
    <property type="nucleotide sequence ID" value="NZ_JAXCLW010000001.1"/>
</dbReference>
<evidence type="ECO:0000256" key="4">
    <source>
        <dbReference type="ARBA" id="ARBA00022692"/>
    </source>
</evidence>
<dbReference type="Proteomes" id="UP001279642">
    <property type="component" value="Unassembled WGS sequence"/>
</dbReference>
<keyword evidence="4 7" id="KW-0812">Transmembrane</keyword>
<dbReference type="PANTHER" id="PTHR33884:SF3">
    <property type="entry name" value="UPF0410 PROTEIN YMGE"/>
    <property type="match status" value="1"/>
</dbReference>
<dbReference type="InterPro" id="IPR007341">
    <property type="entry name" value="Transgly_assoc"/>
</dbReference>
<feature type="transmembrane region" description="Helical" evidence="7">
    <location>
        <begin position="27"/>
        <end position="50"/>
    </location>
</feature>
<gene>
    <name evidence="8" type="ORF">SMD27_04680</name>
</gene>
<evidence type="ECO:0000256" key="5">
    <source>
        <dbReference type="ARBA" id="ARBA00022989"/>
    </source>
</evidence>
<sequence>MGILAWVIFGLLAGIVAKLIMPGKDPGGFILTIIIGIAGAILGGFISTLFGFGDISGFDLRSFAIAVLGALLLLFIYHRVRGR</sequence>
<accession>A0ABU5E7H6</accession>
<comment type="caution">
    <text evidence="8">The sequence shown here is derived from an EMBL/GenBank/DDBJ whole genome shotgun (WGS) entry which is preliminary data.</text>
</comment>
<keyword evidence="3" id="KW-1003">Cell membrane</keyword>
<evidence type="ECO:0000313" key="8">
    <source>
        <dbReference type="EMBL" id="MDY0882128.1"/>
    </source>
</evidence>
<evidence type="ECO:0000256" key="2">
    <source>
        <dbReference type="ARBA" id="ARBA00011006"/>
    </source>
</evidence>
<evidence type="ECO:0000256" key="6">
    <source>
        <dbReference type="ARBA" id="ARBA00023136"/>
    </source>
</evidence>
<reference evidence="8 9" key="1">
    <citation type="journal article" date="2016" name="Antonie Van Leeuwenhoek">
        <title>Dongia soli sp. nov., isolated from soil from Dokdo, Korea.</title>
        <authorList>
            <person name="Kim D.U."/>
            <person name="Lee H."/>
            <person name="Kim H."/>
            <person name="Kim S.G."/>
            <person name="Ka J.O."/>
        </authorList>
    </citation>
    <scope>NUCLEOTIDE SEQUENCE [LARGE SCALE GENOMIC DNA]</scope>
    <source>
        <strain evidence="8 9">D78</strain>
    </source>
</reference>
<keyword evidence="9" id="KW-1185">Reference proteome</keyword>
<feature type="transmembrane region" description="Helical" evidence="7">
    <location>
        <begin position="62"/>
        <end position="80"/>
    </location>
</feature>
<protein>
    <submittedName>
        <fullName evidence="8">GlsB/YeaQ/YmgE family stress response membrane protein</fullName>
    </submittedName>
</protein>
<proteinExistence type="inferred from homology"/>
<dbReference type="Pfam" id="PF04226">
    <property type="entry name" value="Transgly_assoc"/>
    <property type="match status" value="1"/>
</dbReference>
<evidence type="ECO:0000256" key="3">
    <source>
        <dbReference type="ARBA" id="ARBA00022475"/>
    </source>
</evidence>
<keyword evidence="5 7" id="KW-1133">Transmembrane helix</keyword>
<name>A0ABU5E7H6_9PROT</name>
<organism evidence="8 9">
    <name type="scientific">Dongia soli</name>
    <dbReference type="NCBI Taxonomy" id="600628"/>
    <lineage>
        <taxon>Bacteria</taxon>
        <taxon>Pseudomonadati</taxon>
        <taxon>Pseudomonadota</taxon>
        <taxon>Alphaproteobacteria</taxon>
        <taxon>Rhodospirillales</taxon>
        <taxon>Dongiaceae</taxon>
        <taxon>Dongia</taxon>
    </lineage>
</organism>
<comment type="subcellular location">
    <subcellularLocation>
        <location evidence="1">Cell membrane</location>
        <topology evidence="1">Multi-pass membrane protein</topology>
    </subcellularLocation>
</comment>
<dbReference type="EMBL" id="JAXCLW010000001">
    <property type="protein sequence ID" value="MDY0882128.1"/>
    <property type="molecule type" value="Genomic_DNA"/>
</dbReference>
<evidence type="ECO:0000256" key="1">
    <source>
        <dbReference type="ARBA" id="ARBA00004651"/>
    </source>
</evidence>
<keyword evidence="6 7" id="KW-0472">Membrane</keyword>
<evidence type="ECO:0000256" key="7">
    <source>
        <dbReference type="SAM" id="Phobius"/>
    </source>
</evidence>